<dbReference type="KEGG" id="fpei:C4N17_07080"/>
<gene>
    <name evidence="2" type="ORF">C4N17_07080</name>
</gene>
<feature type="domain" description="GmrSD restriction endonucleases N-terminal" evidence="1">
    <location>
        <begin position="9"/>
        <end position="257"/>
    </location>
</feature>
<reference evidence="2 3" key="1">
    <citation type="submission" date="2018-03" db="EMBL/GenBank/DDBJ databases">
        <title>Complete Fusobacterium genomes using hybrid Minion sequencing.</title>
        <authorList>
            <person name="Slade D.J."/>
            <person name="Lahmers K."/>
        </authorList>
    </citation>
    <scope>NUCLEOTIDE SEQUENCE [LARGE SCALE GENOMIC DNA]</scope>
    <source>
        <strain evidence="2 3">2_1_31</strain>
    </source>
</reference>
<dbReference type="Pfam" id="PF03235">
    <property type="entry name" value="GmrSD_N"/>
    <property type="match status" value="1"/>
</dbReference>
<accession>A0AAD0HVC6</accession>
<proteinExistence type="predicted"/>
<evidence type="ECO:0000313" key="2">
    <source>
        <dbReference type="EMBL" id="AVQ25476.1"/>
    </source>
</evidence>
<sequence>MSFKNPITIEEALEKIQRNKYLLPAIQREFVWKSWQIEKLFDSLMNEYPIGSFLFWEVTSTKDFKFYEFIKKYDQRDDNHNKKIPLVDGDEIIAVLDGQQRLTALYIGLLGTYTEKLPYHRWDNPKAFPEKYLCLNLLDKDNKDIEEETSKYELKFCTKEEIEYKDGKKSWFKLNNILKYKTEGDILLEPLEMLKDCSDETKREAYKKLMQLFKIVNRDKIINYYLEKENNLDKVLNIFIRMNSMGTKLNNSDLLLSIATDQWKNRDAREEINKLLDELNKEGFAIDKDFILKAALYLTKKIKNIRFKVDNFKKENMDLIEKNWDNISDSLKLSFILLKSFGYNKDNLSANTPVLPIALYILENNFDRKIVTNSSFSEDRKLIKEWIIKSTLKGIFSGRDISANVREVILKSKSNNFPLDEIKEELKKIPGKSINFSEDEIDNLLWSEYGANTTFSILQLLYPTLDYKNNFHIDHIYPRAKFNEKYLKKQGINIADLWYWDCLPNLQLLDGSQNLEKTDKEFKDWLEEQDFSKEERKDYFKKNYIPENIELTFKNYNEFFEKREELLLKQLKKILLEK</sequence>
<dbReference type="AlphaFoldDB" id="A0AAD0HVC6"/>
<evidence type="ECO:0000313" key="3">
    <source>
        <dbReference type="Proteomes" id="UP000241472"/>
    </source>
</evidence>
<dbReference type="PANTHER" id="PTHR37292:SF2">
    <property type="entry name" value="DUF262 DOMAIN-CONTAINING PROTEIN"/>
    <property type="match status" value="1"/>
</dbReference>
<dbReference type="InterPro" id="IPR004919">
    <property type="entry name" value="GmrSD_N"/>
</dbReference>
<organism evidence="2 3">
    <name type="scientific">Fusobacterium periodonticum</name>
    <dbReference type="NCBI Taxonomy" id="860"/>
    <lineage>
        <taxon>Bacteria</taxon>
        <taxon>Fusobacteriati</taxon>
        <taxon>Fusobacteriota</taxon>
        <taxon>Fusobacteriia</taxon>
        <taxon>Fusobacteriales</taxon>
        <taxon>Fusobacteriaceae</taxon>
        <taxon>Fusobacterium</taxon>
    </lineage>
</organism>
<dbReference type="RefSeq" id="WP_008794718.1">
    <property type="nucleotide sequence ID" value="NZ_CABKNO010000003.1"/>
</dbReference>
<dbReference type="PANTHER" id="PTHR37292">
    <property type="entry name" value="VNG6097C"/>
    <property type="match status" value="1"/>
</dbReference>
<dbReference type="Proteomes" id="UP000241472">
    <property type="component" value="Chromosome"/>
</dbReference>
<dbReference type="EMBL" id="CP028108">
    <property type="protein sequence ID" value="AVQ25476.1"/>
    <property type="molecule type" value="Genomic_DNA"/>
</dbReference>
<protein>
    <submittedName>
        <fullName evidence="2">DUF262 domain-containing protein</fullName>
    </submittedName>
</protein>
<evidence type="ECO:0000259" key="1">
    <source>
        <dbReference type="Pfam" id="PF03235"/>
    </source>
</evidence>
<name>A0AAD0HVC6_9FUSO</name>